<evidence type="ECO:0000256" key="1">
    <source>
        <dbReference type="SAM" id="Coils"/>
    </source>
</evidence>
<evidence type="ECO:0000313" key="2">
    <source>
        <dbReference type="EMBL" id="CAG9766266.1"/>
    </source>
</evidence>
<keyword evidence="3" id="KW-1185">Reference proteome</keyword>
<dbReference type="Proteomes" id="UP001152799">
    <property type="component" value="Chromosome 3"/>
</dbReference>
<dbReference type="AlphaFoldDB" id="A0A9N9MNJ1"/>
<gene>
    <name evidence="2" type="ORF">CEUTPL_LOCUS6853</name>
</gene>
<evidence type="ECO:0000313" key="3">
    <source>
        <dbReference type="Proteomes" id="UP001152799"/>
    </source>
</evidence>
<protein>
    <submittedName>
        <fullName evidence="2">Uncharacterized protein</fullName>
    </submittedName>
</protein>
<feature type="coiled-coil region" evidence="1">
    <location>
        <begin position="34"/>
        <end position="61"/>
    </location>
</feature>
<reference evidence="2" key="1">
    <citation type="submission" date="2022-01" db="EMBL/GenBank/DDBJ databases">
        <authorList>
            <person name="King R."/>
        </authorList>
    </citation>
    <scope>NUCLEOTIDE SEQUENCE</scope>
</reference>
<keyword evidence="1" id="KW-0175">Coiled coil</keyword>
<organism evidence="2 3">
    <name type="scientific">Ceutorhynchus assimilis</name>
    <name type="common">cabbage seed weevil</name>
    <dbReference type="NCBI Taxonomy" id="467358"/>
    <lineage>
        <taxon>Eukaryota</taxon>
        <taxon>Metazoa</taxon>
        <taxon>Ecdysozoa</taxon>
        <taxon>Arthropoda</taxon>
        <taxon>Hexapoda</taxon>
        <taxon>Insecta</taxon>
        <taxon>Pterygota</taxon>
        <taxon>Neoptera</taxon>
        <taxon>Endopterygota</taxon>
        <taxon>Coleoptera</taxon>
        <taxon>Polyphaga</taxon>
        <taxon>Cucujiformia</taxon>
        <taxon>Curculionidae</taxon>
        <taxon>Ceutorhynchinae</taxon>
        <taxon>Ceutorhynchus</taxon>
    </lineage>
</organism>
<name>A0A9N9MNJ1_9CUCU</name>
<accession>A0A9N9MNJ1</accession>
<proteinExistence type="predicted"/>
<sequence length="93" mass="10651">MDSLNDSVSSSASSDLLSQMEKELFLLDARSEDTKACKQLLKELKANKDTLREARLQVLINRYETVCVMKKFEILKNKFAMYKLTANSVVEQD</sequence>
<dbReference type="EMBL" id="OU892279">
    <property type="protein sequence ID" value="CAG9766266.1"/>
    <property type="molecule type" value="Genomic_DNA"/>
</dbReference>